<feature type="domain" description="N-acetyltransferase" evidence="1">
    <location>
        <begin position="11"/>
        <end position="165"/>
    </location>
</feature>
<dbReference type="RefSeq" id="WP_189625833.1">
    <property type="nucleotide sequence ID" value="NZ_BNAF01000004.1"/>
</dbReference>
<reference evidence="3" key="1">
    <citation type="journal article" date="2019" name="Int. J. Syst. Evol. Microbiol.">
        <title>The Global Catalogue of Microorganisms (GCM) 10K type strain sequencing project: providing services to taxonomists for standard genome sequencing and annotation.</title>
        <authorList>
            <consortium name="The Broad Institute Genomics Platform"/>
            <consortium name="The Broad Institute Genome Sequencing Center for Infectious Disease"/>
            <person name="Wu L."/>
            <person name="Ma J."/>
        </authorList>
    </citation>
    <scope>NUCLEOTIDE SEQUENCE [LARGE SCALE GENOMIC DNA]</scope>
    <source>
        <strain evidence="3">CGMCC 1.12966</strain>
    </source>
</reference>
<proteinExistence type="predicted"/>
<protein>
    <submittedName>
        <fullName evidence="2">Acetyltransferase</fullName>
    </submittedName>
</protein>
<gene>
    <name evidence="2" type="ORF">GCM10017764_13070</name>
</gene>
<evidence type="ECO:0000313" key="2">
    <source>
        <dbReference type="EMBL" id="GHE31347.1"/>
    </source>
</evidence>
<dbReference type="PANTHER" id="PTHR43610:SF1">
    <property type="entry name" value="N-ACETYLTRANSFERASE DOMAIN-CONTAINING PROTEIN"/>
    <property type="match status" value="1"/>
</dbReference>
<dbReference type="InterPro" id="IPR016181">
    <property type="entry name" value="Acyl_CoA_acyltransferase"/>
</dbReference>
<dbReference type="PROSITE" id="PS51186">
    <property type="entry name" value="GNAT"/>
    <property type="match status" value="1"/>
</dbReference>
<dbReference type="SUPFAM" id="SSF55729">
    <property type="entry name" value="Acyl-CoA N-acyltransferases (Nat)"/>
    <property type="match status" value="1"/>
</dbReference>
<evidence type="ECO:0000313" key="3">
    <source>
        <dbReference type="Proteomes" id="UP000620550"/>
    </source>
</evidence>
<name>A0ABQ3HT85_9SPHI</name>
<evidence type="ECO:0000259" key="1">
    <source>
        <dbReference type="PROSITE" id="PS51186"/>
    </source>
</evidence>
<dbReference type="PANTHER" id="PTHR43610">
    <property type="entry name" value="BLL6696 PROTEIN"/>
    <property type="match status" value="1"/>
</dbReference>
<dbReference type="Pfam" id="PF13302">
    <property type="entry name" value="Acetyltransf_3"/>
    <property type="match status" value="1"/>
</dbReference>
<dbReference type="InterPro" id="IPR000182">
    <property type="entry name" value="GNAT_dom"/>
</dbReference>
<dbReference type="Proteomes" id="UP000620550">
    <property type="component" value="Unassembled WGS sequence"/>
</dbReference>
<comment type="caution">
    <text evidence="2">The sequence shown here is derived from an EMBL/GenBank/DDBJ whole genome shotgun (WGS) entry which is preliminary data.</text>
</comment>
<keyword evidence="3" id="KW-1185">Reference proteome</keyword>
<dbReference type="Gene3D" id="3.40.630.30">
    <property type="match status" value="1"/>
</dbReference>
<organism evidence="2 3">
    <name type="scientific">Sphingobacterium griseoflavum</name>
    <dbReference type="NCBI Taxonomy" id="1474952"/>
    <lineage>
        <taxon>Bacteria</taxon>
        <taxon>Pseudomonadati</taxon>
        <taxon>Bacteroidota</taxon>
        <taxon>Sphingobacteriia</taxon>
        <taxon>Sphingobacteriales</taxon>
        <taxon>Sphingobacteriaceae</taxon>
        <taxon>Sphingobacterium</taxon>
    </lineage>
</organism>
<accession>A0ABQ3HT85</accession>
<dbReference type="EMBL" id="BNAF01000004">
    <property type="protein sequence ID" value="GHE31347.1"/>
    <property type="molecule type" value="Genomic_DNA"/>
</dbReference>
<sequence>MEFRALENSDIALKPLQPSDLNRLFKVGSDPEIWAQHPDANRYQPDGFRVYFDKLMETDMPFLIIDKAKDVVIGATSYYQYDAATSKIAIGFTFLARSYWGGITNSAVKAMMLEHAFQYVDTVIFHVREHNFRSQAALAKLGAVHTKSYPAPADPNTLQLEYELTRALWTGSAR</sequence>